<evidence type="ECO:0008006" key="5">
    <source>
        <dbReference type="Google" id="ProtNLM"/>
    </source>
</evidence>
<keyword evidence="2" id="KW-0472">Membrane</keyword>
<dbReference type="STRING" id="28094.SAMN06295900_10547"/>
<dbReference type="AlphaFoldDB" id="A0A1X7E8V0"/>
<keyword evidence="2" id="KW-1133">Transmembrane helix</keyword>
<evidence type="ECO:0000256" key="1">
    <source>
        <dbReference type="SAM" id="MobiDB-lite"/>
    </source>
</evidence>
<proteinExistence type="predicted"/>
<name>A0A1X7E8V0_TRICW</name>
<organism evidence="3 4">
    <name type="scientific">Trinickia caryophylli</name>
    <name type="common">Paraburkholderia caryophylli</name>
    <dbReference type="NCBI Taxonomy" id="28094"/>
    <lineage>
        <taxon>Bacteria</taxon>
        <taxon>Pseudomonadati</taxon>
        <taxon>Pseudomonadota</taxon>
        <taxon>Betaproteobacteria</taxon>
        <taxon>Burkholderiales</taxon>
        <taxon>Burkholderiaceae</taxon>
        <taxon>Trinickia</taxon>
    </lineage>
</organism>
<feature type="region of interest" description="Disordered" evidence="1">
    <location>
        <begin position="60"/>
        <end position="84"/>
    </location>
</feature>
<dbReference type="CDD" id="cd16913">
    <property type="entry name" value="YkuD_like"/>
    <property type="match status" value="1"/>
</dbReference>
<evidence type="ECO:0000256" key="2">
    <source>
        <dbReference type="SAM" id="Phobius"/>
    </source>
</evidence>
<evidence type="ECO:0000313" key="3">
    <source>
        <dbReference type="EMBL" id="SMF29324.1"/>
    </source>
</evidence>
<dbReference type="Proteomes" id="UP000192911">
    <property type="component" value="Unassembled WGS sequence"/>
</dbReference>
<keyword evidence="2" id="KW-0812">Transmembrane</keyword>
<sequence>MVASMDRRGHAGARFGENRWLLGLACVVFAGASIWPWPCGAQWPGPPVAAASNATRFPAAAGTAPATDGQAGRAASGASNSSAASNVSGASGVRGVADAAAAAQAASEAAARAALALSAKQFAEVNARLDPRDGLRLRDAFAAEVTRRLPVPERDASAYAERLQAALAARGLAGLARQYVVLVDRAPRVQALFIYFRGGASEPWRLIGASPVATGLPRGYEHFFTPLGVFAHTPQNMDFRAEGTDNENGIRGYGAKGARIFDFGWTQGERGWGRGGASPMRLQMHSTDPDKLEPLLGIPHSKGCVRIPGSLDAFLDRHGVLDADYEVLAGAGNVVRVLHGDREATPWAGRYLVVVDSGSPKRPAWAPEPAAEARARMSEAADTAD</sequence>
<feature type="transmembrane region" description="Helical" evidence="2">
    <location>
        <begin position="20"/>
        <end position="37"/>
    </location>
</feature>
<dbReference type="GO" id="GO:0016740">
    <property type="term" value="F:transferase activity"/>
    <property type="evidence" value="ECO:0007669"/>
    <property type="project" value="InterPro"/>
</dbReference>
<gene>
    <name evidence="3" type="ORF">SAMN06295900_10547</name>
</gene>
<dbReference type="InterPro" id="IPR005490">
    <property type="entry name" value="LD_TPept_cat_dom"/>
</dbReference>
<protein>
    <recommendedName>
        <fullName evidence="5">L,D-transpeptidase catalytic domain</fullName>
    </recommendedName>
</protein>
<feature type="region of interest" description="Disordered" evidence="1">
    <location>
        <begin position="359"/>
        <end position="385"/>
    </location>
</feature>
<reference evidence="4" key="1">
    <citation type="submission" date="2017-04" db="EMBL/GenBank/DDBJ databases">
        <authorList>
            <person name="Varghese N."/>
            <person name="Submissions S."/>
        </authorList>
    </citation>
    <scope>NUCLEOTIDE SEQUENCE [LARGE SCALE GENOMIC DNA]</scope>
    <source>
        <strain evidence="4">Ballard 720</strain>
    </source>
</reference>
<accession>A0A1X7E8V0</accession>
<evidence type="ECO:0000313" key="4">
    <source>
        <dbReference type="Proteomes" id="UP000192911"/>
    </source>
</evidence>
<dbReference type="EMBL" id="FXAH01000005">
    <property type="protein sequence ID" value="SMF29324.1"/>
    <property type="molecule type" value="Genomic_DNA"/>
</dbReference>
<keyword evidence="4" id="KW-1185">Reference proteome</keyword>